<keyword evidence="10 13" id="KW-1133">Transmembrane helix</keyword>
<protein>
    <recommendedName>
        <fullName evidence="13">Probable potassium transport system protein Kup</fullName>
    </recommendedName>
</protein>
<evidence type="ECO:0000256" key="13">
    <source>
        <dbReference type="HAMAP-Rule" id="MF_01522"/>
    </source>
</evidence>
<organism evidence="17 18">
    <name type="scientific">Sphingomonas glacialis</name>
    <dbReference type="NCBI Taxonomy" id="658225"/>
    <lineage>
        <taxon>Bacteria</taxon>
        <taxon>Pseudomonadati</taxon>
        <taxon>Pseudomonadota</taxon>
        <taxon>Alphaproteobacteria</taxon>
        <taxon>Sphingomonadales</taxon>
        <taxon>Sphingomonadaceae</taxon>
        <taxon>Sphingomonas</taxon>
    </lineage>
</organism>
<dbReference type="PANTHER" id="PTHR30540:SF79">
    <property type="entry name" value="LOW AFFINITY POTASSIUM TRANSPORT SYSTEM PROTEIN KUP"/>
    <property type="match status" value="1"/>
</dbReference>
<comment type="caution">
    <text evidence="17">The sequence shown here is derived from an EMBL/GenBank/DDBJ whole genome shotgun (WGS) entry which is preliminary data.</text>
</comment>
<keyword evidence="12 13" id="KW-0472">Membrane</keyword>
<evidence type="ECO:0000259" key="16">
    <source>
        <dbReference type="Pfam" id="PF22776"/>
    </source>
</evidence>
<keyword evidence="4 13" id="KW-1003">Cell membrane</keyword>
<evidence type="ECO:0000256" key="8">
    <source>
        <dbReference type="ARBA" id="ARBA00022847"/>
    </source>
</evidence>
<feature type="transmembrane region" description="Helical" evidence="13">
    <location>
        <begin position="37"/>
        <end position="57"/>
    </location>
</feature>
<feature type="region of interest" description="Disordered" evidence="14">
    <location>
        <begin position="1"/>
        <end position="25"/>
    </location>
</feature>
<keyword evidence="6 13" id="KW-0633">Potassium transport</keyword>
<feature type="domain" description="K+ potassium transporter integral membrane" evidence="15">
    <location>
        <begin position="37"/>
        <end position="490"/>
    </location>
</feature>
<gene>
    <name evidence="13 17" type="primary">kup</name>
    <name evidence="17" type="ORF">GCM10008023_29610</name>
</gene>
<feature type="transmembrane region" description="Helical" evidence="13">
    <location>
        <begin position="195"/>
        <end position="215"/>
    </location>
</feature>
<comment type="similarity">
    <text evidence="2 13">Belongs to the HAK/KUP transporter (TC 2.A.72) family.</text>
</comment>
<dbReference type="PANTHER" id="PTHR30540">
    <property type="entry name" value="OSMOTIC STRESS POTASSIUM TRANSPORTER"/>
    <property type="match status" value="1"/>
</dbReference>
<dbReference type="InterPro" id="IPR053951">
    <property type="entry name" value="K_trans_N"/>
</dbReference>
<feature type="transmembrane region" description="Helical" evidence="13">
    <location>
        <begin position="359"/>
        <end position="384"/>
    </location>
</feature>
<keyword evidence="11 13" id="KW-0406">Ion transport</keyword>
<feature type="transmembrane region" description="Helical" evidence="13">
    <location>
        <begin position="312"/>
        <end position="338"/>
    </location>
</feature>
<evidence type="ECO:0000256" key="1">
    <source>
        <dbReference type="ARBA" id="ARBA00004141"/>
    </source>
</evidence>
<dbReference type="InterPro" id="IPR023051">
    <property type="entry name" value="Kup"/>
</dbReference>
<comment type="subcellular location">
    <subcellularLocation>
        <location evidence="13">Cell membrane</location>
        <topology evidence="13">Multi-pass membrane protein</topology>
    </subcellularLocation>
    <subcellularLocation>
        <location evidence="1">Membrane</location>
        <topology evidence="1">Multi-pass membrane protein</topology>
    </subcellularLocation>
</comment>
<dbReference type="Proteomes" id="UP000652430">
    <property type="component" value="Unassembled WGS sequence"/>
</dbReference>
<dbReference type="EMBL" id="BNAQ01000004">
    <property type="protein sequence ID" value="GHH21018.1"/>
    <property type="molecule type" value="Genomic_DNA"/>
</dbReference>
<sequence>MTTTQASAGDLPANRDSTPDTIGEDALHHGKDGLAKLALGAIGIVFGDIGTSPIYAFRETFAGHHKLALDPVHIMGVVSLMFWSMMIVVSLKYVTIIMRADNKGEGGSLALLALVNGRTKNKRWSRGIILLGVFATALFYGDSMITPAVSVLSAVEGLAVVSPGLGNLVMPIAMTIIIALFWIQRSGTARVGLFFGPIMLVYFAVIATLGVLSIVKTPDILWAFSPHYAVEFFALDPLRAFLALGSVVLAVTGAEALYADMGHFGRNPIRVSWLFVVLPALMMNYMGQGALLSRMGQPALESPFYMLASDSLQLPLVILATMAAVIASQAVISGAFSVTQQAIQLGFMPRLRIEHTSAATVGQIYIPLVNWLLLTMVLLLVIFFRTSSNLTSAYGIAVTGAMFIDTCLLSVVLFRLWNWPVYYALPLLAVFFLVDGAYFSANLTKVPAGGWFPLLVGLIIFTILTTWSKGRQLMIDRMREGAMPIKIFIQSAATSATRVPGTAVFMTSSPEGVPHALLHNLKHNKVLHERIILLTIKIADVPYVSEGHRCMIEDLGAGFHRMVLRYGFIEEPDVPVALANVHRCGADFRMIDTSFFLSRQTLLPSSRPGMMLWREKLFSWMLRNAESAMEFFRLPTNRVVELGSQLEI</sequence>
<evidence type="ECO:0000256" key="10">
    <source>
        <dbReference type="ARBA" id="ARBA00022989"/>
    </source>
</evidence>
<evidence type="ECO:0000259" key="15">
    <source>
        <dbReference type="Pfam" id="PF02705"/>
    </source>
</evidence>
<name>A0ABQ3LNT1_9SPHN</name>
<feature type="transmembrane region" description="Helical" evidence="13">
    <location>
        <begin position="240"/>
        <end position="259"/>
    </location>
</feature>
<evidence type="ECO:0000256" key="12">
    <source>
        <dbReference type="ARBA" id="ARBA00023136"/>
    </source>
</evidence>
<evidence type="ECO:0000256" key="4">
    <source>
        <dbReference type="ARBA" id="ARBA00022475"/>
    </source>
</evidence>
<feature type="transmembrane region" description="Helical" evidence="13">
    <location>
        <begin position="390"/>
        <end position="414"/>
    </location>
</feature>
<dbReference type="InterPro" id="IPR053952">
    <property type="entry name" value="K_trans_C"/>
</dbReference>
<keyword evidence="9 13" id="KW-0630">Potassium</keyword>
<feature type="domain" description="K+ potassium transporter C-terminal" evidence="16">
    <location>
        <begin position="500"/>
        <end position="648"/>
    </location>
</feature>
<feature type="transmembrane region" description="Helical" evidence="13">
    <location>
        <begin position="128"/>
        <end position="152"/>
    </location>
</feature>
<evidence type="ECO:0000313" key="18">
    <source>
        <dbReference type="Proteomes" id="UP000652430"/>
    </source>
</evidence>
<evidence type="ECO:0000256" key="9">
    <source>
        <dbReference type="ARBA" id="ARBA00022958"/>
    </source>
</evidence>
<evidence type="ECO:0000256" key="14">
    <source>
        <dbReference type="SAM" id="MobiDB-lite"/>
    </source>
</evidence>
<feature type="transmembrane region" description="Helical" evidence="13">
    <location>
        <begin position="421"/>
        <end position="439"/>
    </location>
</feature>
<keyword evidence="18" id="KW-1185">Reference proteome</keyword>
<evidence type="ECO:0000256" key="6">
    <source>
        <dbReference type="ARBA" id="ARBA00022538"/>
    </source>
</evidence>
<feature type="transmembrane region" description="Helical" evidence="13">
    <location>
        <begin position="164"/>
        <end position="183"/>
    </location>
</feature>
<reference evidence="18" key="1">
    <citation type="journal article" date="2019" name="Int. J. Syst. Evol. Microbiol.">
        <title>The Global Catalogue of Microorganisms (GCM) 10K type strain sequencing project: providing services to taxonomists for standard genome sequencing and annotation.</title>
        <authorList>
            <consortium name="The Broad Institute Genomics Platform"/>
            <consortium name="The Broad Institute Genome Sequencing Center for Infectious Disease"/>
            <person name="Wu L."/>
            <person name="Ma J."/>
        </authorList>
    </citation>
    <scope>NUCLEOTIDE SEQUENCE [LARGE SCALE GENOMIC DNA]</scope>
    <source>
        <strain evidence="18">CGMCC 1.8957</strain>
    </source>
</reference>
<proteinExistence type="inferred from homology"/>
<dbReference type="Pfam" id="PF02705">
    <property type="entry name" value="K_trans"/>
    <property type="match status" value="1"/>
</dbReference>
<keyword evidence="8 13" id="KW-0769">Symport</keyword>
<dbReference type="Pfam" id="PF22776">
    <property type="entry name" value="K_trans_C"/>
    <property type="match status" value="1"/>
</dbReference>
<evidence type="ECO:0000256" key="3">
    <source>
        <dbReference type="ARBA" id="ARBA00022448"/>
    </source>
</evidence>
<feature type="transmembrane region" description="Helical" evidence="13">
    <location>
        <begin position="72"/>
        <end position="94"/>
    </location>
</feature>
<keyword evidence="3 13" id="KW-0813">Transport</keyword>
<evidence type="ECO:0000256" key="7">
    <source>
        <dbReference type="ARBA" id="ARBA00022692"/>
    </source>
</evidence>
<accession>A0ABQ3LNT1</accession>
<evidence type="ECO:0000256" key="2">
    <source>
        <dbReference type="ARBA" id="ARBA00007019"/>
    </source>
</evidence>
<evidence type="ECO:0000256" key="11">
    <source>
        <dbReference type="ARBA" id="ARBA00023065"/>
    </source>
</evidence>
<comment type="function">
    <text evidence="13">Transport of potassium into the cell. Likely operates as a K(+):H(+) symporter.</text>
</comment>
<feature type="transmembrane region" description="Helical" evidence="13">
    <location>
        <begin position="271"/>
        <end position="292"/>
    </location>
</feature>
<comment type="catalytic activity">
    <reaction evidence="13">
        <text>K(+)(in) + H(+)(in) = K(+)(out) + H(+)(out)</text>
        <dbReference type="Rhea" id="RHEA:28490"/>
        <dbReference type="ChEBI" id="CHEBI:15378"/>
        <dbReference type="ChEBI" id="CHEBI:29103"/>
    </reaction>
</comment>
<evidence type="ECO:0000313" key="17">
    <source>
        <dbReference type="EMBL" id="GHH21018.1"/>
    </source>
</evidence>
<keyword evidence="7 13" id="KW-0812">Transmembrane</keyword>
<evidence type="ECO:0000256" key="5">
    <source>
        <dbReference type="ARBA" id="ARBA00022519"/>
    </source>
</evidence>
<feature type="transmembrane region" description="Helical" evidence="13">
    <location>
        <begin position="451"/>
        <end position="468"/>
    </location>
</feature>
<dbReference type="InterPro" id="IPR003855">
    <property type="entry name" value="K+_transporter"/>
</dbReference>
<dbReference type="HAMAP" id="MF_01522">
    <property type="entry name" value="Kup"/>
    <property type="match status" value="1"/>
</dbReference>
<keyword evidence="5" id="KW-0997">Cell inner membrane</keyword>